<dbReference type="Pfam" id="PF06603">
    <property type="entry name" value="UpxZ"/>
    <property type="match status" value="1"/>
</dbReference>
<name>A0A413VXG9_9BACE</name>
<proteinExistence type="predicted"/>
<sequence length="160" mass="18497">MFLQSQINALCHITHELLNLGFDGSPIYSDRFCELNLEVYRQSEDLYIRRSSGVEEEARLCYALLSGFHATIYDNGNKNKKIQALLDRSWKVLDKLPASLLKCQLLVACYAETFDDELAKEAHTIINGWEGRDLTLAEREVFDYLESLEANPYPNWEEIE</sequence>
<gene>
    <name evidence="1" type="ORF">DW888_00125</name>
</gene>
<evidence type="ECO:0000313" key="1">
    <source>
        <dbReference type="EMBL" id="RHB38267.1"/>
    </source>
</evidence>
<dbReference type="AlphaFoldDB" id="A0A413VXG9"/>
<dbReference type="Gene3D" id="1.25.40.810">
    <property type="entry name" value="UpxZ"/>
    <property type="match status" value="1"/>
</dbReference>
<dbReference type="InterPro" id="IPR010570">
    <property type="entry name" value="UpxZ_fam"/>
</dbReference>
<evidence type="ECO:0000313" key="2">
    <source>
        <dbReference type="Proteomes" id="UP000284379"/>
    </source>
</evidence>
<accession>A0A413VXG9</accession>
<dbReference type="RefSeq" id="WP_122200584.1">
    <property type="nucleotide sequence ID" value="NZ_CABJFV010000001.1"/>
</dbReference>
<dbReference type="EMBL" id="QSGO01000001">
    <property type="protein sequence ID" value="RHB38267.1"/>
    <property type="molecule type" value="Genomic_DNA"/>
</dbReference>
<organism evidence="1 2">
    <name type="scientific">Bacteroides nordii</name>
    <dbReference type="NCBI Taxonomy" id="291645"/>
    <lineage>
        <taxon>Bacteria</taxon>
        <taxon>Pseudomonadati</taxon>
        <taxon>Bacteroidota</taxon>
        <taxon>Bacteroidia</taxon>
        <taxon>Bacteroidales</taxon>
        <taxon>Bacteroidaceae</taxon>
        <taxon>Bacteroides</taxon>
    </lineage>
</organism>
<reference evidence="1 2" key="1">
    <citation type="submission" date="2018-08" db="EMBL/GenBank/DDBJ databases">
        <title>A genome reference for cultivated species of the human gut microbiota.</title>
        <authorList>
            <person name="Zou Y."/>
            <person name="Xue W."/>
            <person name="Luo G."/>
        </authorList>
    </citation>
    <scope>NUCLEOTIDE SEQUENCE [LARGE SCALE GENOMIC DNA]</scope>
    <source>
        <strain evidence="1 2">AM40-30BH</strain>
    </source>
</reference>
<protein>
    <submittedName>
        <fullName evidence="1">Transcriptional regulator</fullName>
    </submittedName>
</protein>
<dbReference type="Proteomes" id="UP000284379">
    <property type="component" value="Unassembled WGS sequence"/>
</dbReference>
<dbReference type="InterPro" id="IPR038533">
    <property type="entry name" value="UpxZ_sf"/>
</dbReference>
<comment type="caution">
    <text evidence="1">The sequence shown here is derived from an EMBL/GenBank/DDBJ whole genome shotgun (WGS) entry which is preliminary data.</text>
</comment>